<evidence type="ECO:0000256" key="7">
    <source>
        <dbReference type="ARBA" id="ARBA00023136"/>
    </source>
</evidence>
<comment type="similarity">
    <text evidence="3 10">Belongs to the glycosyl hydrolase 76 family.</text>
</comment>
<evidence type="ECO:0000313" key="13">
    <source>
        <dbReference type="Proteomes" id="UP000250266"/>
    </source>
</evidence>
<keyword evidence="5 11" id="KW-0732">Signal</keyword>
<evidence type="ECO:0000256" key="8">
    <source>
        <dbReference type="ARBA" id="ARBA00023180"/>
    </source>
</evidence>
<keyword evidence="7" id="KW-0472">Membrane</keyword>
<dbReference type="Pfam" id="PF03663">
    <property type="entry name" value="Glyco_hydro_76"/>
    <property type="match status" value="1"/>
</dbReference>
<evidence type="ECO:0000256" key="1">
    <source>
        <dbReference type="ARBA" id="ARBA00001452"/>
    </source>
</evidence>
<evidence type="ECO:0000256" key="3">
    <source>
        <dbReference type="ARBA" id="ARBA00009699"/>
    </source>
</evidence>
<dbReference type="InterPro" id="IPR008928">
    <property type="entry name" value="6-hairpin_glycosidase_sf"/>
</dbReference>
<evidence type="ECO:0000256" key="4">
    <source>
        <dbReference type="ARBA" id="ARBA00012350"/>
    </source>
</evidence>
<evidence type="ECO:0000256" key="2">
    <source>
        <dbReference type="ARBA" id="ARBA00004308"/>
    </source>
</evidence>
<dbReference type="SUPFAM" id="SSF48208">
    <property type="entry name" value="Six-hairpin glycosidases"/>
    <property type="match status" value="1"/>
</dbReference>
<dbReference type="PIRSF" id="PIRSF016302">
    <property type="entry name" value="Man_a_manosd"/>
    <property type="match status" value="1"/>
</dbReference>
<dbReference type="EC" id="3.2.1.101" evidence="4 10"/>
<proteinExistence type="inferred from homology"/>
<sequence length="464" mass="50594">MTLLWCRAALAATAVLPVASSIQLNLDDEASIRNVTATYAYGMMTYYSNNQTNTPDDKIGNLPAPYYWWESGAMWGGLIDYWAYTNDTSHVNTTRQALVANFGPNADLVVPAQRWDEACFAGNDDQAFWALALMSALEYQFPNPSDSDPQYLEVAKAAFDTMAARWDLTSCNGGLKWQIFPENSYGYDYKNSISNGGFFALAARLARYTGNQTYVDWASKTWDWCQEIGLISDKFEIFDGSDDTLNCSRINHMQWSYGVGIFLHGAATLYNYTNGSSIWEKRTSGLLERSAVFFSPFDNATNIMYEPACETVSTCNTDQQSFKAYLGRFLAKTAILAPYTASSINTFLRASAAGAAKSCSGGRDGVTCGSKWYTGNWDGTNGVGQQLSALEVTQALLATKAGNPGTQADVHIAKPAATTTINLPARPTTTETHPPNDAAAMSTSGKMVLVSVALMAVLSGLRLW</sequence>
<dbReference type="Proteomes" id="UP000250266">
    <property type="component" value="Unassembled WGS sequence"/>
</dbReference>
<dbReference type="FunFam" id="1.50.10.20:FF:000006">
    <property type="entry name" value="Mannan endo-1,6-alpha-mannosidase"/>
    <property type="match status" value="1"/>
</dbReference>
<keyword evidence="8" id="KW-0325">Glycoprotein</keyword>
<name>A0A8E2EE82_9PEZI</name>
<protein>
    <recommendedName>
        <fullName evidence="4 10">Mannan endo-1,6-alpha-mannosidase</fullName>
        <ecNumber evidence="4 10">3.2.1.101</ecNumber>
    </recommendedName>
</protein>
<dbReference type="GO" id="GO:0009272">
    <property type="term" value="P:fungal-type cell wall biogenesis"/>
    <property type="evidence" value="ECO:0007669"/>
    <property type="project" value="TreeGrafter"/>
</dbReference>
<organism evidence="12 13">
    <name type="scientific">Lepidopterella palustris CBS 459.81</name>
    <dbReference type="NCBI Taxonomy" id="1314670"/>
    <lineage>
        <taxon>Eukaryota</taxon>
        <taxon>Fungi</taxon>
        <taxon>Dikarya</taxon>
        <taxon>Ascomycota</taxon>
        <taxon>Pezizomycotina</taxon>
        <taxon>Dothideomycetes</taxon>
        <taxon>Pleosporomycetidae</taxon>
        <taxon>Mytilinidiales</taxon>
        <taxon>Argynnaceae</taxon>
        <taxon>Lepidopterella</taxon>
    </lineage>
</organism>
<dbReference type="PANTHER" id="PTHR12145:SF36">
    <property type="entry name" value="MANNAN ENDO-1,6-ALPHA-MANNOSIDASE DCW1"/>
    <property type="match status" value="1"/>
</dbReference>
<dbReference type="GO" id="GO:0008496">
    <property type="term" value="F:mannan endo-1,6-alpha-mannosidase activity"/>
    <property type="evidence" value="ECO:0007669"/>
    <property type="project" value="UniProtKB-UniRule"/>
</dbReference>
<evidence type="ECO:0000256" key="10">
    <source>
        <dbReference type="PIRNR" id="PIRNR016302"/>
    </source>
</evidence>
<dbReference type="Gene3D" id="1.50.10.20">
    <property type="match status" value="1"/>
</dbReference>
<gene>
    <name evidence="12" type="ORF">K432DRAFT_349276</name>
</gene>
<comment type="catalytic activity">
    <reaction evidence="1 10">
        <text>Random hydrolysis of (1-&gt;6)-alpha-D-mannosidic linkages in unbranched (1-&gt;6)-mannans.</text>
        <dbReference type="EC" id="3.2.1.101"/>
    </reaction>
</comment>
<evidence type="ECO:0000256" key="9">
    <source>
        <dbReference type="ARBA" id="ARBA00023295"/>
    </source>
</evidence>
<dbReference type="AlphaFoldDB" id="A0A8E2EE82"/>
<evidence type="ECO:0000256" key="11">
    <source>
        <dbReference type="SAM" id="SignalP"/>
    </source>
</evidence>
<dbReference type="InterPro" id="IPR014480">
    <property type="entry name" value="Mannan-1_6-alpha_mannosidase"/>
</dbReference>
<dbReference type="InterPro" id="IPR005198">
    <property type="entry name" value="Glyco_hydro_76"/>
</dbReference>
<dbReference type="GO" id="GO:0016052">
    <property type="term" value="P:carbohydrate catabolic process"/>
    <property type="evidence" value="ECO:0007669"/>
    <property type="project" value="InterPro"/>
</dbReference>
<keyword evidence="13" id="KW-1185">Reference proteome</keyword>
<dbReference type="PANTHER" id="PTHR12145">
    <property type="entry name" value="MANNAN ENDO-1,6-ALPHA-MANNOSIDASE DCW1"/>
    <property type="match status" value="1"/>
</dbReference>
<evidence type="ECO:0000256" key="5">
    <source>
        <dbReference type="ARBA" id="ARBA00022729"/>
    </source>
</evidence>
<keyword evidence="6 10" id="KW-0378">Hydrolase</keyword>
<evidence type="ECO:0000256" key="6">
    <source>
        <dbReference type="ARBA" id="ARBA00022801"/>
    </source>
</evidence>
<feature type="signal peptide" evidence="11">
    <location>
        <begin position="1"/>
        <end position="21"/>
    </location>
</feature>
<dbReference type="GO" id="GO:0012505">
    <property type="term" value="C:endomembrane system"/>
    <property type="evidence" value="ECO:0007669"/>
    <property type="project" value="UniProtKB-SubCell"/>
</dbReference>
<dbReference type="OrthoDB" id="4187847at2759"/>
<evidence type="ECO:0000313" key="12">
    <source>
        <dbReference type="EMBL" id="OCK82311.1"/>
    </source>
</evidence>
<feature type="chain" id="PRO_5034436625" description="Mannan endo-1,6-alpha-mannosidase" evidence="11">
    <location>
        <begin position="22"/>
        <end position="464"/>
    </location>
</feature>
<dbReference type="EMBL" id="KV744892">
    <property type="protein sequence ID" value="OCK82311.1"/>
    <property type="molecule type" value="Genomic_DNA"/>
</dbReference>
<keyword evidence="9 10" id="KW-0326">Glycosidase</keyword>
<accession>A0A8E2EE82</accession>
<reference evidence="12 13" key="1">
    <citation type="journal article" date="2016" name="Nat. Commun.">
        <title>Ectomycorrhizal ecology is imprinted in the genome of the dominant symbiotic fungus Cenococcum geophilum.</title>
        <authorList>
            <consortium name="DOE Joint Genome Institute"/>
            <person name="Peter M."/>
            <person name="Kohler A."/>
            <person name="Ohm R.A."/>
            <person name="Kuo A."/>
            <person name="Krutzmann J."/>
            <person name="Morin E."/>
            <person name="Arend M."/>
            <person name="Barry K.W."/>
            <person name="Binder M."/>
            <person name="Choi C."/>
            <person name="Clum A."/>
            <person name="Copeland A."/>
            <person name="Grisel N."/>
            <person name="Haridas S."/>
            <person name="Kipfer T."/>
            <person name="LaButti K."/>
            <person name="Lindquist E."/>
            <person name="Lipzen A."/>
            <person name="Maire R."/>
            <person name="Meier B."/>
            <person name="Mihaltcheva S."/>
            <person name="Molinier V."/>
            <person name="Murat C."/>
            <person name="Poggeler S."/>
            <person name="Quandt C.A."/>
            <person name="Sperisen C."/>
            <person name="Tritt A."/>
            <person name="Tisserant E."/>
            <person name="Crous P.W."/>
            <person name="Henrissat B."/>
            <person name="Nehls U."/>
            <person name="Egli S."/>
            <person name="Spatafora J.W."/>
            <person name="Grigoriev I.V."/>
            <person name="Martin F.M."/>
        </authorList>
    </citation>
    <scope>NUCLEOTIDE SEQUENCE [LARGE SCALE GENOMIC DNA]</scope>
    <source>
        <strain evidence="12 13">CBS 459.81</strain>
    </source>
</reference>
<comment type="subcellular location">
    <subcellularLocation>
        <location evidence="2">Endomembrane system</location>
    </subcellularLocation>
</comment>